<evidence type="ECO:0000313" key="3">
    <source>
        <dbReference type="Proteomes" id="UP000000305"/>
    </source>
</evidence>
<name>E9H690_DAPPU</name>
<feature type="region of interest" description="Disordered" evidence="1">
    <location>
        <begin position="228"/>
        <end position="255"/>
    </location>
</feature>
<organism evidence="2 3">
    <name type="scientific">Daphnia pulex</name>
    <name type="common">Water flea</name>
    <dbReference type="NCBI Taxonomy" id="6669"/>
    <lineage>
        <taxon>Eukaryota</taxon>
        <taxon>Metazoa</taxon>
        <taxon>Ecdysozoa</taxon>
        <taxon>Arthropoda</taxon>
        <taxon>Crustacea</taxon>
        <taxon>Branchiopoda</taxon>
        <taxon>Diplostraca</taxon>
        <taxon>Cladocera</taxon>
        <taxon>Anomopoda</taxon>
        <taxon>Daphniidae</taxon>
        <taxon>Daphnia</taxon>
    </lineage>
</organism>
<dbReference type="AlphaFoldDB" id="E9H690"/>
<dbReference type="OrthoDB" id="10449372at2759"/>
<dbReference type="EMBL" id="GL732596">
    <property type="protein sequence ID" value="EFX72771.1"/>
    <property type="molecule type" value="Genomic_DNA"/>
</dbReference>
<keyword evidence="3" id="KW-1185">Reference proteome</keyword>
<dbReference type="KEGG" id="dpx:DAPPUDRAFT_254085"/>
<evidence type="ECO:0000313" key="2">
    <source>
        <dbReference type="EMBL" id="EFX72771.1"/>
    </source>
</evidence>
<reference evidence="2 3" key="1">
    <citation type="journal article" date="2011" name="Science">
        <title>The ecoresponsive genome of Daphnia pulex.</title>
        <authorList>
            <person name="Colbourne J.K."/>
            <person name="Pfrender M.E."/>
            <person name="Gilbert D."/>
            <person name="Thomas W.K."/>
            <person name="Tucker A."/>
            <person name="Oakley T.H."/>
            <person name="Tokishita S."/>
            <person name="Aerts A."/>
            <person name="Arnold G.J."/>
            <person name="Basu M.K."/>
            <person name="Bauer D.J."/>
            <person name="Caceres C.E."/>
            <person name="Carmel L."/>
            <person name="Casola C."/>
            <person name="Choi J.H."/>
            <person name="Detter J.C."/>
            <person name="Dong Q."/>
            <person name="Dusheyko S."/>
            <person name="Eads B.D."/>
            <person name="Frohlich T."/>
            <person name="Geiler-Samerotte K.A."/>
            <person name="Gerlach D."/>
            <person name="Hatcher P."/>
            <person name="Jogdeo S."/>
            <person name="Krijgsveld J."/>
            <person name="Kriventseva E.V."/>
            <person name="Kultz D."/>
            <person name="Laforsch C."/>
            <person name="Lindquist E."/>
            <person name="Lopez J."/>
            <person name="Manak J.R."/>
            <person name="Muller J."/>
            <person name="Pangilinan J."/>
            <person name="Patwardhan R.P."/>
            <person name="Pitluck S."/>
            <person name="Pritham E.J."/>
            <person name="Rechtsteiner A."/>
            <person name="Rho M."/>
            <person name="Rogozin I.B."/>
            <person name="Sakarya O."/>
            <person name="Salamov A."/>
            <person name="Schaack S."/>
            <person name="Shapiro H."/>
            <person name="Shiga Y."/>
            <person name="Skalitzky C."/>
            <person name="Smith Z."/>
            <person name="Souvorov A."/>
            <person name="Sung W."/>
            <person name="Tang Z."/>
            <person name="Tsuchiya D."/>
            <person name="Tu H."/>
            <person name="Vos H."/>
            <person name="Wang M."/>
            <person name="Wolf Y.I."/>
            <person name="Yamagata H."/>
            <person name="Yamada T."/>
            <person name="Ye Y."/>
            <person name="Shaw J.R."/>
            <person name="Andrews J."/>
            <person name="Crease T.J."/>
            <person name="Tang H."/>
            <person name="Lucas S.M."/>
            <person name="Robertson H.M."/>
            <person name="Bork P."/>
            <person name="Koonin E.V."/>
            <person name="Zdobnov E.M."/>
            <person name="Grigoriev I.V."/>
            <person name="Lynch M."/>
            <person name="Boore J.L."/>
        </authorList>
    </citation>
    <scope>NUCLEOTIDE SEQUENCE [LARGE SCALE GENOMIC DNA]</scope>
</reference>
<sequence>MEYDLGDDPTRSRNKGDVELLLCVRSAGGGGDFSRGDDESKENTTPNFWYVCKQPVSSSNNINTERKKAQQCVIVDNHHVPLARTGTFNWWLSPFLFSGLCNSSVLISLEREIVGGTVVAISGHGGSGIGLGRTDLALSSIQPSQVRLQKDPLMVLADKISAPTGQYYMSNDCLLLCGANFKLFCGKMRWILWTLIALAACKSIDCSPNSTSVSTSVFDASGRIIRSPIGPKRKWHSTSRRRKNGSSNANRRTRSRLAKSCGGQVASVLLEEWYRYCQLVFTGSVEDIDRDRGTIRVSMRRVIRSLVNGTEWSMVGSLLVQQSRGQQLTGGGGQSNALDPLPAVPGAVNGPLLKAKLILHDLFDARENSCVPQFRIRVHDVLLFLVQIDPLNQTLHLVSAPLRITLRNLRLIHTSPGSPSSAPSRFLPLAYSLFRSEFVLFLVAGLVPLENVGLNLLAFHSTLIIFVGCRPGKLTENSVMAFNSDEWRRSYANKSPSPSAGGRQAGEANNRRTSYARKSREQIIKKEKNKKKGSPPSFSFAPKKPLHVMNLLMEYVKANGSSREEEEQPIRNDF</sequence>
<proteinExistence type="predicted"/>
<protein>
    <submittedName>
        <fullName evidence="2">Uncharacterized protein</fullName>
    </submittedName>
</protein>
<dbReference type="HOGENOM" id="CLU_475118_0_0_1"/>
<gene>
    <name evidence="2" type="ORF">DAPPUDRAFT_254085</name>
</gene>
<evidence type="ECO:0000256" key="1">
    <source>
        <dbReference type="SAM" id="MobiDB-lite"/>
    </source>
</evidence>
<feature type="region of interest" description="Disordered" evidence="1">
    <location>
        <begin position="491"/>
        <end position="542"/>
    </location>
</feature>
<dbReference type="InParanoid" id="E9H690"/>
<feature type="compositionally biased region" description="Basic residues" evidence="1">
    <location>
        <begin position="231"/>
        <end position="244"/>
    </location>
</feature>
<accession>E9H690</accession>
<dbReference type="Proteomes" id="UP000000305">
    <property type="component" value="Unassembled WGS sequence"/>
</dbReference>